<evidence type="ECO:0000313" key="2">
    <source>
        <dbReference type="Proteomes" id="UP001241056"/>
    </source>
</evidence>
<proteinExistence type="predicted"/>
<dbReference type="PANTHER" id="PTHR32325">
    <property type="entry name" value="BETA-ELIMINATING LYASE-LIKE PROTEIN-RELATED"/>
    <property type="match status" value="1"/>
</dbReference>
<dbReference type="SUPFAM" id="SSF53383">
    <property type="entry name" value="PLP-dependent transferases"/>
    <property type="match status" value="1"/>
</dbReference>
<keyword evidence="2" id="KW-1185">Reference proteome</keyword>
<sequence length="91" mass="10789">MSEQREPDGSECFANMELVRLAMPRRVFTLSQVKYAIDRIEWLYANRHLIGGLEFTQEPEILRFFYGRLAPTSDWQEKLKAKFRQDFGDSL</sequence>
<dbReference type="InterPro" id="IPR015424">
    <property type="entry name" value="PyrdxlP-dep_Trfase"/>
</dbReference>
<accession>A0ABT7SRW1</accession>
<evidence type="ECO:0008006" key="3">
    <source>
        <dbReference type="Google" id="ProtNLM"/>
    </source>
</evidence>
<dbReference type="Gene3D" id="3.90.1150.10">
    <property type="entry name" value="Aspartate Aminotransferase, domain 1"/>
    <property type="match status" value="1"/>
</dbReference>
<dbReference type="RefSeq" id="WP_289411793.1">
    <property type="nucleotide sequence ID" value="NZ_JAUCDY010000021.1"/>
</dbReference>
<dbReference type="Proteomes" id="UP001241056">
    <property type="component" value="Unassembled WGS sequence"/>
</dbReference>
<protein>
    <recommendedName>
        <fullName evidence="3">Tryptophanase</fullName>
    </recommendedName>
</protein>
<evidence type="ECO:0000313" key="1">
    <source>
        <dbReference type="EMBL" id="MDM7858942.1"/>
    </source>
</evidence>
<gene>
    <name evidence="1" type="ORF">QEZ41_11780</name>
</gene>
<comment type="caution">
    <text evidence="1">The sequence shown here is derived from an EMBL/GenBank/DDBJ whole genome shotgun (WGS) entry which is preliminary data.</text>
</comment>
<dbReference type="InterPro" id="IPR015422">
    <property type="entry name" value="PyrdxlP-dep_Trfase_small"/>
</dbReference>
<name>A0ABT7SRW1_9GAMM</name>
<reference evidence="1 2" key="1">
    <citation type="submission" date="2023-06" db="EMBL/GenBank/DDBJ databases">
        <title>Thiopseudomonas sp. CY1220 draft genome sequence.</title>
        <authorList>
            <person name="Zhao G."/>
            <person name="An M."/>
        </authorList>
    </citation>
    <scope>NUCLEOTIDE SEQUENCE [LARGE SCALE GENOMIC DNA]</scope>
    <source>
        <strain evidence="1 2">CY1220</strain>
    </source>
</reference>
<organism evidence="1 2">
    <name type="scientific">Thiopseudomonas acetoxidans</name>
    <dbReference type="NCBI Taxonomy" id="3041622"/>
    <lineage>
        <taxon>Bacteria</taxon>
        <taxon>Pseudomonadati</taxon>
        <taxon>Pseudomonadota</taxon>
        <taxon>Gammaproteobacteria</taxon>
        <taxon>Pseudomonadales</taxon>
        <taxon>Pseudomonadaceae</taxon>
        <taxon>Thiopseudomonas</taxon>
    </lineage>
</organism>
<dbReference type="PANTHER" id="PTHR32325:SF4">
    <property type="entry name" value="TRYPTOPHANASE"/>
    <property type="match status" value="1"/>
</dbReference>
<dbReference type="EMBL" id="JAUCDY010000021">
    <property type="protein sequence ID" value="MDM7858942.1"/>
    <property type="molecule type" value="Genomic_DNA"/>
</dbReference>